<feature type="binding site" evidence="6">
    <location>
        <position position="547"/>
    </location>
    <ligand>
        <name>ATP</name>
        <dbReference type="ChEBI" id="CHEBI:30616"/>
    </ligand>
</feature>
<evidence type="ECO:0000259" key="7">
    <source>
        <dbReference type="Pfam" id="PF00501"/>
    </source>
</evidence>
<organism evidence="10 11">
    <name type="scientific">Crocosphaera subtropica (strain ATCC 51142 / BH68)</name>
    <name type="common">Cyanothece sp. (strain ATCC 51142)</name>
    <dbReference type="NCBI Taxonomy" id="43989"/>
    <lineage>
        <taxon>Bacteria</taxon>
        <taxon>Bacillati</taxon>
        <taxon>Cyanobacteriota</taxon>
        <taxon>Cyanophyceae</taxon>
        <taxon>Oscillatoriophycideae</taxon>
        <taxon>Chroococcales</taxon>
        <taxon>Aphanothecaceae</taxon>
        <taxon>Crocosphaera</taxon>
        <taxon>Crocosphaera subtropica</taxon>
    </lineage>
</organism>
<evidence type="ECO:0000259" key="8">
    <source>
        <dbReference type="Pfam" id="PF13193"/>
    </source>
</evidence>
<feature type="domain" description="Acetyl-coenzyme A synthetase N-terminal" evidence="9">
    <location>
        <begin position="44"/>
        <end position="98"/>
    </location>
</feature>
<accession>B1X1D7</accession>
<dbReference type="NCBIfam" id="NF001208">
    <property type="entry name" value="PRK00174.1"/>
    <property type="match status" value="1"/>
</dbReference>
<evidence type="ECO:0000256" key="6">
    <source>
        <dbReference type="HAMAP-Rule" id="MF_01123"/>
    </source>
</evidence>
<dbReference type="Pfam" id="PF00501">
    <property type="entry name" value="AMP-binding"/>
    <property type="match status" value="1"/>
</dbReference>
<dbReference type="InterPro" id="IPR032387">
    <property type="entry name" value="ACAS_N"/>
</dbReference>
<feature type="binding site" evidence="6">
    <location>
        <position position="560"/>
    </location>
    <ligand>
        <name>Mg(2+)</name>
        <dbReference type="ChEBI" id="CHEBI:18420"/>
    </ligand>
</feature>
<evidence type="ECO:0000313" key="10">
    <source>
        <dbReference type="EMBL" id="ACB51366.1"/>
    </source>
</evidence>
<feature type="modified residue" description="N6-acetyllysine" evidence="6">
    <location>
        <position position="630"/>
    </location>
</feature>
<feature type="domain" description="AMP-binding enzyme C-terminal" evidence="8">
    <location>
        <begin position="552"/>
        <end position="630"/>
    </location>
</feature>
<evidence type="ECO:0000256" key="2">
    <source>
        <dbReference type="ARBA" id="ARBA00022598"/>
    </source>
</evidence>
<dbReference type="GO" id="GO:0005524">
    <property type="term" value="F:ATP binding"/>
    <property type="evidence" value="ECO:0007669"/>
    <property type="project" value="UniProtKB-KW"/>
</dbReference>
<dbReference type="KEGG" id="cyt:cce_2016"/>
<feature type="binding site" evidence="6">
    <location>
        <position position="563"/>
    </location>
    <ligand>
        <name>Mg(2+)</name>
        <dbReference type="ChEBI" id="CHEBI:18420"/>
    </ligand>
</feature>
<feature type="binding site" evidence="6">
    <location>
        <begin position="427"/>
        <end position="432"/>
    </location>
    <ligand>
        <name>ATP</name>
        <dbReference type="ChEBI" id="CHEBI:30616"/>
    </ligand>
</feature>
<dbReference type="InterPro" id="IPR020845">
    <property type="entry name" value="AMP-binding_CS"/>
</dbReference>
<feature type="domain" description="AMP-dependent synthetase/ligase" evidence="7">
    <location>
        <begin position="106"/>
        <end position="486"/>
    </location>
</feature>
<dbReference type="eggNOG" id="COG0365">
    <property type="taxonomic scope" value="Bacteria"/>
</dbReference>
<keyword evidence="5 6" id="KW-0007">Acetylation</keyword>
<keyword evidence="4 6" id="KW-0067">ATP-binding</keyword>
<comment type="PTM">
    <text evidence="6">Acetylated. Deacetylation by the SIR2-homolog deacetylase activates the enzyme.</text>
</comment>
<protein>
    <recommendedName>
        <fullName evidence="6">Acetyl-coenzyme A synthetase</fullName>
        <shortName evidence="6">AcCoA synthetase</shortName>
        <shortName evidence="6">Acs</shortName>
        <ecNumber evidence="6">6.2.1.1</ecNumber>
    </recommendedName>
    <alternativeName>
        <fullName evidence="6">Acetate--CoA ligase</fullName>
    </alternativeName>
    <alternativeName>
        <fullName evidence="6">Acyl-activating enzyme</fullName>
    </alternativeName>
</protein>
<dbReference type="GO" id="GO:0005829">
    <property type="term" value="C:cytosol"/>
    <property type="evidence" value="ECO:0007669"/>
    <property type="project" value="TreeGrafter"/>
</dbReference>
<comment type="catalytic activity">
    <reaction evidence="6">
        <text>acetate + ATP + CoA = acetyl-CoA + AMP + diphosphate</text>
        <dbReference type="Rhea" id="RHEA:23176"/>
        <dbReference type="ChEBI" id="CHEBI:30089"/>
        <dbReference type="ChEBI" id="CHEBI:30616"/>
        <dbReference type="ChEBI" id="CHEBI:33019"/>
        <dbReference type="ChEBI" id="CHEBI:57287"/>
        <dbReference type="ChEBI" id="CHEBI:57288"/>
        <dbReference type="ChEBI" id="CHEBI:456215"/>
        <dbReference type="EC" id="6.2.1.1"/>
    </reaction>
</comment>
<sequence>MLRSIVMVASSEKNNIESVLQEKRVFNPPADFATNAHIKSLQQYEELYEKAKNDPETFWAELAEQELYWFEKWDQVLDWNPPTAKWFVNGKLNMSYNCLDRHLTTWRRNKAAIIWEGEPGDSRTLTYGELHREVCQFANVLKDMGVQKGDRVGIYMPMVPEAAIAMLACTRIGAPHSVVFGGFSAEALRDRLEDAEAKVVITADGGFRKDKIVPLKIEVDQALENGASSVEKVIVVQRTKQDVTMREGRDYWWHDLQKDASPKCDAEVMDSEDPLFILYTSGSTGKPKGVVHTTGGYNLYTHMTTKWIFDLKDTDVYWCTADVGWITGHSYIVYGPLSNGATSLMYEGVPRPSNPGCFWDVVEKYGVNVFYTAPTAIRAFMKMGEELPNARDLSSLRLLGTVGEPINPEAWMWYHRVIGGEKCPIVDTWWQTETGGIMITPLPGATPTKPGSATRPFPGIIADVVDKDGNPVPNNAGGYLVIKHPWPSMLRTVYNNPERFQKTYWDPIPEVEGKPVYFAGDSARKDENGYFWIMGRTDDVMNVSGHRLGSMELESALVSHPAVAEASVVGVPHEIKGEDIYAFVTLKDNYSPSDELNKELKQHVVTKISAIARPGTIQFAEALPKTRSGKIVRRFLRQIAAGQDIVGDKSTVVDPSVLDQLREKG</sequence>
<evidence type="ECO:0000256" key="3">
    <source>
        <dbReference type="ARBA" id="ARBA00022741"/>
    </source>
</evidence>
<gene>
    <name evidence="10" type="primary">acs</name>
    <name evidence="6" type="synonym">acsA</name>
    <name evidence="10" type="ordered locus">cce_2016</name>
</gene>
<keyword evidence="2 6" id="KW-0436">Ligase</keyword>
<feature type="binding site" evidence="6">
    <location>
        <position position="558"/>
    </location>
    <ligand>
        <name>Mg(2+)</name>
        <dbReference type="ChEBI" id="CHEBI:18420"/>
    </ligand>
</feature>
<evidence type="ECO:0000259" key="9">
    <source>
        <dbReference type="Pfam" id="PF16177"/>
    </source>
</evidence>
<feature type="binding site" evidence="6">
    <location>
        <position position="327"/>
    </location>
    <ligand>
        <name>CoA</name>
        <dbReference type="ChEBI" id="CHEBI:57287"/>
    </ligand>
</feature>
<dbReference type="FunFam" id="3.40.50.12780:FF:000001">
    <property type="entry name" value="Acetyl-coenzyme A synthetase"/>
    <property type="match status" value="1"/>
</dbReference>
<dbReference type="SUPFAM" id="SSF56801">
    <property type="entry name" value="Acetyl-CoA synthetase-like"/>
    <property type="match status" value="1"/>
</dbReference>
<dbReference type="PANTHER" id="PTHR24095:SF14">
    <property type="entry name" value="ACETYL-COENZYME A SYNTHETASE 1"/>
    <property type="match status" value="1"/>
</dbReference>
<dbReference type="Gene3D" id="3.30.300.30">
    <property type="match status" value="1"/>
</dbReference>
<dbReference type="HAMAP" id="MF_01123">
    <property type="entry name" value="Ac_CoA_synth"/>
    <property type="match status" value="1"/>
</dbReference>
<feature type="binding site" evidence="6">
    <location>
        <position position="536"/>
    </location>
    <ligand>
        <name>ATP</name>
        <dbReference type="ChEBI" id="CHEBI:30616"/>
    </ligand>
</feature>
<comment type="function">
    <text evidence="6">Catalyzes the conversion of acetate into acetyl-CoA (AcCoA), an essential intermediate at the junction of anabolic and catabolic pathways. AcsA undergoes a two-step reaction. In the first half reaction, AcsA combines acetate with ATP to form acetyl-adenylate (AcAMP) intermediate. In the second half reaction, it can then transfer the acetyl group from AcAMP to the sulfhydryl group of CoA, forming the product AcCoA.</text>
</comment>
<keyword evidence="3 6" id="KW-0547">Nucleotide-binding</keyword>
<dbReference type="EMBL" id="CP000806">
    <property type="protein sequence ID" value="ACB51366.1"/>
    <property type="molecule type" value="Genomic_DNA"/>
</dbReference>
<dbReference type="PROSITE" id="PS00455">
    <property type="entry name" value="AMP_BINDING"/>
    <property type="match status" value="1"/>
</dbReference>
<evidence type="ECO:0000256" key="5">
    <source>
        <dbReference type="ARBA" id="ARBA00022990"/>
    </source>
</evidence>
<dbReference type="Pfam" id="PF16177">
    <property type="entry name" value="ACAS_N"/>
    <property type="match status" value="1"/>
</dbReference>
<dbReference type="Gene3D" id="3.40.50.12780">
    <property type="entry name" value="N-terminal domain of ligase-like"/>
    <property type="match status" value="1"/>
</dbReference>
<dbReference type="InterPro" id="IPR045851">
    <property type="entry name" value="AMP-bd_C_sf"/>
</dbReference>
<comment type="cofactor">
    <cofactor evidence="6">
        <name>Mg(2+)</name>
        <dbReference type="ChEBI" id="CHEBI:18420"/>
    </cofactor>
</comment>
<dbReference type="AlphaFoldDB" id="B1X1D7"/>
<dbReference type="Proteomes" id="UP000001203">
    <property type="component" value="Chromosome circular"/>
</dbReference>
<evidence type="ECO:0000256" key="1">
    <source>
        <dbReference type="ARBA" id="ARBA00006432"/>
    </source>
</evidence>
<feature type="binding site" evidence="6">
    <location>
        <position position="521"/>
    </location>
    <ligand>
        <name>ATP</name>
        <dbReference type="ChEBI" id="CHEBI:30616"/>
    </ligand>
</feature>
<name>B1X1D7_CROS5</name>
<dbReference type="GO" id="GO:0046872">
    <property type="term" value="F:metal ion binding"/>
    <property type="evidence" value="ECO:0007669"/>
    <property type="project" value="UniProtKB-KW"/>
</dbReference>
<comment type="similarity">
    <text evidence="1 6">Belongs to the ATP-dependent AMP-binding enzyme family.</text>
</comment>
<dbReference type="CDD" id="cd05966">
    <property type="entry name" value="ACS"/>
    <property type="match status" value="1"/>
</dbReference>
<dbReference type="InterPro" id="IPR000873">
    <property type="entry name" value="AMP-dep_synth/lig_dom"/>
</dbReference>
<dbReference type="GO" id="GO:0003987">
    <property type="term" value="F:acetate-CoA ligase activity"/>
    <property type="evidence" value="ECO:0007669"/>
    <property type="project" value="UniProtKB-UniRule"/>
</dbReference>
<dbReference type="Pfam" id="PF13193">
    <property type="entry name" value="AMP-binding_C"/>
    <property type="match status" value="1"/>
</dbReference>
<dbReference type="GO" id="GO:0019427">
    <property type="term" value="P:acetyl-CoA biosynthetic process from acetate"/>
    <property type="evidence" value="ECO:0007669"/>
    <property type="project" value="UniProtKB-UniRule"/>
</dbReference>
<reference evidence="10 11" key="1">
    <citation type="journal article" date="2008" name="Proc. Natl. Acad. Sci. U.S.A.">
        <title>The genome of Cyanothece 51142, a unicellular diazotrophic cyanobacterium important in the marine nitrogen cycle.</title>
        <authorList>
            <person name="Welsh E.A."/>
            <person name="Liberton M."/>
            <person name="Stoeckel J."/>
            <person name="Loh T."/>
            <person name="Elvitigala T."/>
            <person name="Wang C."/>
            <person name="Wollam A."/>
            <person name="Fulton R.S."/>
            <person name="Clifton S.W."/>
            <person name="Jacobs J.M."/>
            <person name="Aurora R."/>
            <person name="Ghosh B.K."/>
            <person name="Sherman L.A."/>
            <person name="Smith R.D."/>
            <person name="Wilson R.K."/>
            <person name="Pakrasi H.B."/>
        </authorList>
    </citation>
    <scope>NUCLEOTIDE SEQUENCE [LARGE SCALE GENOMIC DNA]</scope>
    <source>
        <strain evidence="11">ATCC 51142 / BH68</strain>
    </source>
</reference>
<keyword evidence="11" id="KW-1185">Reference proteome</keyword>
<feature type="binding site" evidence="6">
    <location>
        <begin position="208"/>
        <end position="211"/>
    </location>
    <ligand>
        <name>CoA</name>
        <dbReference type="ChEBI" id="CHEBI:57287"/>
    </ligand>
</feature>
<feature type="binding site" evidence="6">
    <location>
        <begin position="403"/>
        <end position="405"/>
    </location>
    <ligand>
        <name>ATP</name>
        <dbReference type="ChEBI" id="CHEBI:30616"/>
    </ligand>
</feature>
<keyword evidence="6" id="KW-0460">Magnesium</keyword>
<dbReference type="NCBIfam" id="TIGR02188">
    <property type="entry name" value="Ac_CoA_lig_AcsA"/>
    <property type="match status" value="1"/>
</dbReference>
<keyword evidence="6" id="KW-0479">Metal-binding</keyword>
<comment type="caution">
    <text evidence="6">Lacks conserved residue(s) required for the propagation of feature annotation.</text>
</comment>
<proteinExistence type="inferred from homology"/>
<dbReference type="EC" id="6.2.1.1" evidence="6"/>
<dbReference type="PANTHER" id="PTHR24095">
    <property type="entry name" value="ACETYL-COENZYME A SYNTHETASE"/>
    <property type="match status" value="1"/>
</dbReference>
<dbReference type="InterPro" id="IPR042099">
    <property type="entry name" value="ANL_N_sf"/>
</dbReference>
<evidence type="ECO:0000313" key="11">
    <source>
        <dbReference type="Proteomes" id="UP000001203"/>
    </source>
</evidence>
<feature type="binding site" evidence="6">
    <location>
        <position position="544"/>
    </location>
    <ligand>
        <name>CoA</name>
        <dbReference type="ChEBI" id="CHEBI:57287"/>
    </ligand>
</feature>
<dbReference type="GO" id="GO:0016208">
    <property type="term" value="F:AMP binding"/>
    <property type="evidence" value="ECO:0007669"/>
    <property type="project" value="InterPro"/>
</dbReference>
<dbReference type="HOGENOM" id="CLU_000022_3_6_3"/>
<dbReference type="InterPro" id="IPR025110">
    <property type="entry name" value="AMP-bd_C"/>
</dbReference>
<dbReference type="InterPro" id="IPR011904">
    <property type="entry name" value="Ac_CoA_lig"/>
</dbReference>
<dbReference type="STRING" id="43989.cce_2016"/>
<evidence type="ECO:0000256" key="4">
    <source>
        <dbReference type="ARBA" id="ARBA00022840"/>
    </source>
</evidence>